<dbReference type="RefSeq" id="WP_263543470.1">
    <property type="nucleotide sequence ID" value="NZ_JAOVZO020000003.1"/>
</dbReference>
<comment type="caution">
    <text evidence="1">The sequence shown here is derived from an EMBL/GenBank/DDBJ whole genome shotgun (WGS) entry which is preliminary data.</text>
</comment>
<gene>
    <name evidence="1" type="ORF">OD750_006640</name>
</gene>
<dbReference type="AlphaFoldDB" id="A0A9X4BIG6"/>
<name>A0A9X4BIG6_9GAMM</name>
<reference evidence="1" key="1">
    <citation type="submission" date="2023-02" db="EMBL/GenBank/DDBJ databases">
        <title>Tahibacter soli sp. nov. isolated from soil.</title>
        <authorList>
            <person name="Baek J.H."/>
            <person name="Lee J.K."/>
            <person name="Choi D.G."/>
            <person name="Jeon C.O."/>
        </authorList>
    </citation>
    <scope>NUCLEOTIDE SEQUENCE</scope>
    <source>
        <strain evidence="1">BL</strain>
    </source>
</reference>
<accession>A0A9X4BIG6</accession>
<evidence type="ECO:0000313" key="2">
    <source>
        <dbReference type="Proteomes" id="UP001139971"/>
    </source>
</evidence>
<proteinExistence type="predicted"/>
<dbReference type="Proteomes" id="UP001139971">
    <property type="component" value="Unassembled WGS sequence"/>
</dbReference>
<protein>
    <submittedName>
        <fullName evidence="1">Uncharacterized protein</fullName>
    </submittedName>
</protein>
<sequence>MRGVLFAALLTFPTVGIYAQSESGETPATAQVWTAWGGDLGFIWNEDLLADLGARLDGADGTSPQDARGFIPVSLRETGGLTFAVTSTNFDHFTGGSLGLRGGFRLRVPDGELSLVDASLRPRAGDPQTLDLVSADGKTWFYLDKLMYSIGQKGRVLDVQTMDLRIHPALAERLGKPQVANWAIAQLRMTLDVLARNGEYIEIVEGGPVWPNTEVPGVPGAFYQGDVFMTNFNAQYSRCTNNLSCTSGCACDGPGGATNGFAVFTPSSTLRNNVNNGTATATVAGDPLGTSTALYTADIAWYRKFTGSFPPYDNDQHPNLIWNLYRIDGNGRIEQIGRSGVKHAFVTTNGGCSSGPGSGGSTGTILGRSCSDTYGTSNNDSNPDLGPRSEIVPNGDLWGRCGSIFDTNCDRTAEASNGNTNYSQRMIVRESQLEATTPASTYLFESWYIVRDDINVYNTMATRPVSFSYAGGGPWVITNSNPYLLGPAIDRWVSPTSSNPNQKNVEIANEEGHTKVAVKATDLGDGTWRYDYVVMNVDFARAFTQGTNKYGDDADPAQRFRVVHNFGFDRFSVPVPTDAAPTAIEFNDGDLDTANNWTGAVADGVLTWTAPANPSPPANVPAVLNALNWGTMFRFSFVSTRPPVAADIALHVAQAGKPESYSATIVGPQVQPDGIFEDDFEVPAGN</sequence>
<dbReference type="EMBL" id="JAOVZO020000003">
    <property type="protein sequence ID" value="MDC8012222.1"/>
    <property type="molecule type" value="Genomic_DNA"/>
</dbReference>
<keyword evidence="2" id="KW-1185">Reference proteome</keyword>
<organism evidence="1 2">
    <name type="scientific">Tahibacter soli</name>
    <dbReference type="NCBI Taxonomy" id="2983605"/>
    <lineage>
        <taxon>Bacteria</taxon>
        <taxon>Pseudomonadati</taxon>
        <taxon>Pseudomonadota</taxon>
        <taxon>Gammaproteobacteria</taxon>
        <taxon>Lysobacterales</taxon>
        <taxon>Rhodanobacteraceae</taxon>
        <taxon>Tahibacter</taxon>
    </lineage>
</organism>
<evidence type="ECO:0000313" key="1">
    <source>
        <dbReference type="EMBL" id="MDC8012222.1"/>
    </source>
</evidence>